<reference evidence="1" key="1">
    <citation type="journal article" date="2005" name="PLoS Biol.">
        <title>The genomes of Oryza sativa: a history of duplications.</title>
        <authorList>
            <person name="Yu J."/>
            <person name="Wang J."/>
            <person name="Lin W."/>
            <person name="Li S."/>
            <person name="Li H."/>
            <person name="Zhou J."/>
            <person name="Ni P."/>
            <person name="Dong W."/>
            <person name="Hu S."/>
            <person name="Zeng C."/>
            <person name="Zhang J."/>
            <person name="Zhang Y."/>
            <person name="Li R."/>
            <person name="Xu Z."/>
            <person name="Li S."/>
            <person name="Li X."/>
            <person name="Zheng H."/>
            <person name="Cong L."/>
            <person name="Lin L."/>
            <person name="Yin J."/>
            <person name="Geng J."/>
            <person name="Li G."/>
            <person name="Shi J."/>
            <person name="Liu J."/>
            <person name="Lv H."/>
            <person name="Li J."/>
            <person name="Wang J."/>
            <person name="Deng Y."/>
            <person name="Ran L."/>
            <person name="Shi X."/>
            <person name="Wang X."/>
            <person name="Wu Q."/>
            <person name="Li C."/>
            <person name="Ren X."/>
            <person name="Wang J."/>
            <person name="Wang X."/>
            <person name="Li D."/>
            <person name="Liu D."/>
            <person name="Zhang X."/>
            <person name="Ji Z."/>
            <person name="Zhao W."/>
            <person name="Sun Y."/>
            <person name="Zhang Z."/>
            <person name="Bao J."/>
            <person name="Han Y."/>
            <person name="Dong L."/>
            <person name="Ji J."/>
            <person name="Chen P."/>
            <person name="Wu S."/>
            <person name="Liu J."/>
            <person name="Xiao Y."/>
            <person name="Bu D."/>
            <person name="Tan J."/>
            <person name="Yang L."/>
            <person name="Ye C."/>
            <person name="Zhang J."/>
            <person name="Xu J."/>
            <person name="Zhou Y."/>
            <person name="Yu Y."/>
            <person name="Zhang B."/>
            <person name="Zhuang S."/>
            <person name="Wei H."/>
            <person name="Liu B."/>
            <person name="Lei M."/>
            <person name="Yu H."/>
            <person name="Li Y."/>
            <person name="Xu H."/>
            <person name="Wei S."/>
            <person name="He X."/>
            <person name="Fang L."/>
            <person name="Zhang Z."/>
            <person name="Zhang Y."/>
            <person name="Huang X."/>
            <person name="Su Z."/>
            <person name="Tong W."/>
            <person name="Li J."/>
            <person name="Tong Z."/>
            <person name="Li S."/>
            <person name="Ye J."/>
            <person name="Wang L."/>
            <person name="Fang L."/>
            <person name="Lei T."/>
            <person name="Chen C."/>
            <person name="Chen H."/>
            <person name="Xu Z."/>
            <person name="Li H."/>
            <person name="Huang H."/>
            <person name="Zhang F."/>
            <person name="Xu H."/>
            <person name="Li N."/>
            <person name="Zhao C."/>
            <person name="Li S."/>
            <person name="Dong L."/>
            <person name="Huang Y."/>
            <person name="Li L."/>
            <person name="Xi Y."/>
            <person name="Qi Q."/>
            <person name="Li W."/>
            <person name="Zhang B."/>
            <person name="Hu W."/>
            <person name="Zhang Y."/>
            <person name="Tian X."/>
            <person name="Jiao Y."/>
            <person name="Liang X."/>
            <person name="Jin J."/>
            <person name="Gao L."/>
            <person name="Zheng W."/>
            <person name="Hao B."/>
            <person name="Liu S."/>
            <person name="Wang W."/>
            <person name="Yuan L."/>
            <person name="Cao M."/>
            <person name="McDermott J."/>
            <person name="Samudrala R."/>
            <person name="Wang J."/>
            <person name="Wong G.K."/>
            <person name="Yang H."/>
        </authorList>
    </citation>
    <scope>NUCLEOTIDE SEQUENCE [LARGE SCALE GENOMIC DNA]</scope>
</reference>
<dbReference type="AlphaFoldDB" id="A3CHN4"/>
<evidence type="ECO:0000313" key="1">
    <source>
        <dbReference type="EMBL" id="EAZ20597.1"/>
    </source>
</evidence>
<name>A3CHN4_ORYSJ</name>
<dbReference type="Proteomes" id="UP000007752">
    <property type="component" value="Chromosome 12"/>
</dbReference>
<reference evidence="1" key="2">
    <citation type="submission" date="2008-12" db="EMBL/GenBank/DDBJ databases">
        <title>Improved gene annotation of the rice (Oryza sativa) genomes.</title>
        <authorList>
            <person name="Wang J."/>
            <person name="Li R."/>
            <person name="Fan W."/>
            <person name="Huang Q."/>
            <person name="Zhang J."/>
            <person name="Zhou Y."/>
            <person name="Hu Y."/>
            <person name="Zi S."/>
            <person name="Li J."/>
            <person name="Ni P."/>
            <person name="Zheng H."/>
            <person name="Zhang Y."/>
            <person name="Zhao M."/>
            <person name="Hao Q."/>
            <person name="McDermott J."/>
            <person name="Samudrala R."/>
            <person name="Kristiansen K."/>
            <person name="Wong G.K.-S."/>
        </authorList>
    </citation>
    <scope>NUCLEOTIDE SEQUENCE</scope>
</reference>
<organism evidence="1">
    <name type="scientific">Oryza sativa subsp. japonica</name>
    <name type="common">Rice</name>
    <dbReference type="NCBI Taxonomy" id="39947"/>
    <lineage>
        <taxon>Eukaryota</taxon>
        <taxon>Viridiplantae</taxon>
        <taxon>Streptophyta</taxon>
        <taxon>Embryophyta</taxon>
        <taxon>Tracheophyta</taxon>
        <taxon>Spermatophyta</taxon>
        <taxon>Magnoliopsida</taxon>
        <taxon>Liliopsida</taxon>
        <taxon>Poales</taxon>
        <taxon>Poaceae</taxon>
        <taxon>BOP clade</taxon>
        <taxon>Oryzoideae</taxon>
        <taxon>Oryzeae</taxon>
        <taxon>Oryzinae</taxon>
        <taxon>Oryza</taxon>
        <taxon>Oryza sativa</taxon>
    </lineage>
</organism>
<accession>A3CHN4</accession>
<gene>
    <name evidence="1" type="ORF">OsJ_36207</name>
</gene>
<proteinExistence type="predicted"/>
<sequence>MVAAARAREDIDPATMAYIRHLVEVFRSASFHEACYDKDYMGSDADIFRKGTLLQTRFFHTGILNFPCACSISTASPAMVAAARAREDIDPATMAYIRHLVERCSELEHHP</sequence>
<protein>
    <submittedName>
        <fullName evidence="1">Uncharacterized protein</fullName>
    </submittedName>
</protein>
<dbReference type="EMBL" id="CM000149">
    <property type="protein sequence ID" value="EAZ20597.1"/>
    <property type="molecule type" value="Genomic_DNA"/>
</dbReference>